<dbReference type="AlphaFoldDB" id="A0A183BAJ5"/>
<dbReference type="Proteomes" id="UP000272942">
    <property type="component" value="Unassembled WGS sequence"/>
</dbReference>
<reference evidence="2 3" key="2">
    <citation type="submission" date="2018-11" db="EMBL/GenBank/DDBJ databases">
        <authorList>
            <consortium name="Pathogen Informatics"/>
        </authorList>
    </citation>
    <scope>NUCLEOTIDE SEQUENCE [LARGE SCALE GENOMIC DNA]</scope>
    <source>
        <strain evidence="2 3">Egypt</strain>
    </source>
</reference>
<dbReference type="WBParaSite" id="ECPE_0001627301-mRNA-1">
    <property type="protein sequence ID" value="ECPE_0001627301-mRNA-1"/>
    <property type="gene ID" value="ECPE_0001627301"/>
</dbReference>
<gene>
    <name evidence="2" type="ORF">ECPE_LOCUS16230</name>
</gene>
<protein>
    <submittedName>
        <fullName evidence="4">Dynein light chain</fullName>
    </submittedName>
</protein>
<feature type="region of interest" description="Disordered" evidence="1">
    <location>
        <begin position="1"/>
        <end position="23"/>
    </location>
</feature>
<evidence type="ECO:0000313" key="4">
    <source>
        <dbReference type="WBParaSite" id="ECPE_0001627301-mRNA-1"/>
    </source>
</evidence>
<name>A0A183BAJ5_9TREM</name>
<reference evidence="4" key="1">
    <citation type="submission" date="2016-06" db="UniProtKB">
        <authorList>
            <consortium name="WormBaseParasite"/>
        </authorList>
    </citation>
    <scope>IDENTIFICATION</scope>
</reference>
<evidence type="ECO:0000256" key="1">
    <source>
        <dbReference type="SAM" id="MobiDB-lite"/>
    </source>
</evidence>
<evidence type="ECO:0000313" key="3">
    <source>
        <dbReference type="Proteomes" id="UP000272942"/>
    </source>
</evidence>
<proteinExistence type="predicted"/>
<dbReference type="EMBL" id="UZAN01063501">
    <property type="protein sequence ID" value="VDP93502.1"/>
    <property type="molecule type" value="Genomic_DNA"/>
</dbReference>
<accession>A0A183BAJ5</accession>
<organism evidence="4">
    <name type="scientific">Echinostoma caproni</name>
    <dbReference type="NCBI Taxonomy" id="27848"/>
    <lineage>
        <taxon>Eukaryota</taxon>
        <taxon>Metazoa</taxon>
        <taxon>Spiralia</taxon>
        <taxon>Lophotrochozoa</taxon>
        <taxon>Platyhelminthes</taxon>
        <taxon>Trematoda</taxon>
        <taxon>Digenea</taxon>
        <taxon>Plagiorchiida</taxon>
        <taxon>Echinostomata</taxon>
        <taxon>Echinostomatoidea</taxon>
        <taxon>Echinostomatidae</taxon>
        <taxon>Echinostoma</taxon>
    </lineage>
</organism>
<evidence type="ECO:0000313" key="2">
    <source>
        <dbReference type="EMBL" id="VDP93502.1"/>
    </source>
</evidence>
<keyword evidence="3" id="KW-1185">Reference proteome</keyword>
<sequence>MPSEEKTSPTQETPMPHAASVTSDWVSTQLVPEAALVVLDREGSIIHELREKVAALDNGVSHLTALINDNFLTRESADQAIKISKQNIFDTAVKVETADYN</sequence>